<organism evidence="2 3">
    <name type="scientific">Catalinimonas alkaloidigena</name>
    <dbReference type="NCBI Taxonomy" id="1075417"/>
    <lineage>
        <taxon>Bacteria</taxon>
        <taxon>Pseudomonadati</taxon>
        <taxon>Bacteroidota</taxon>
        <taxon>Cytophagia</taxon>
        <taxon>Cytophagales</taxon>
        <taxon>Catalimonadaceae</taxon>
        <taxon>Catalinimonas</taxon>
    </lineage>
</organism>
<sequence>MASEKQQALAYLFAQLRATEDHRIARQLENKIWCWWMQSGDDALDQTLMRGFVAMSEGALTEAIRLFTEVIETLPDFAEGWNKRATAYYLRGDYKASVDDIQKTLVLEPRHFGALSGWATICAHLGDDEGTLYALEKLLEIYPHQPSVVDEIRAIHRRLGR</sequence>
<keyword evidence="3" id="KW-1185">Reference proteome</keyword>
<protein>
    <submittedName>
        <fullName evidence="2">Tetratricopeptide repeat-containing protein</fullName>
    </submittedName>
</protein>
<dbReference type="SMART" id="SM00028">
    <property type="entry name" value="TPR"/>
    <property type="match status" value="3"/>
</dbReference>
<dbReference type="Gene3D" id="1.25.40.10">
    <property type="entry name" value="Tetratricopeptide repeat domain"/>
    <property type="match status" value="1"/>
</dbReference>
<proteinExistence type="predicted"/>
<dbReference type="OrthoDB" id="9815010at2"/>
<evidence type="ECO:0000313" key="3">
    <source>
        <dbReference type="Proteomes" id="UP000198510"/>
    </source>
</evidence>
<dbReference type="InterPro" id="IPR011990">
    <property type="entry name" value="TPR-like_helical_dom_sf"/>
</dbReference>
<dbReference type="PROSITE" id="PS50005">
    <property type="entry name" value="TPR"/>
    <property type="match status" value="1"/>
</dbReference>
<keyword evidence="1" id="KW-0802">TPR repeat</keyword>
<accession>A0A1G9JDX7</accession>
<dbReference type="SUPFAM" id="SSF48452">
    <property type="entry name" value="TPR-like"/>
    <property type="match status" value="1"/>
</dbReference>
<evidence type="ECO:0000256" key="1">
    <source>
        <dbReference type="PROSITE-ProRule" id="PRU00339"/>
    </source>
</evidence>
<feature type="repeat" description="TPR" evidence="1">
    <location>
        <begin position="78"/>
        <end position="111"/>
    </location>
</feature>
<name>A0A1G9JDX7_9BACT</name>
<evidence type="ECO:0000313" key="2">
    <source>
        <dbReference type="EMBL" id="SDL35324.1"/>
    </source>
</evidence>
<dbReference type="InterPro" id="IPR019734">
    <property type="entry name" value="TPR_rpt"/>
</dbReference>
<dbReference type="Proteomes" id="UP000198510">
    <property type="component" value="Unassembled WGS sequence"/>
</dbReference>
<gene>
    <name evidence="2" type="ORF">SAMN05421823_105278</name>
</gene>
<dbReference type="EMBL" id="FNFO01000005">
    <property type="protein sequence ID" value="SDL35324.1"/>
    <property type="molecule type" value="Genomic_DNA"/>
</dbReference>
<dbReference type="STRING" id="1075417.SAMN05421823_105278"/>
<dbReference type="RefSeq" id="WP_143017308.1">
    <property type="nucleotide sequence ID" value="NZ_FNFO01000005.1"/>
</dbReference>
<dbReference type="AlphaFoldDB" id="A0A1G9JDX7"/>
<reference evidence="2 3" key="1">
    <citation type="submission" date="2016-10" db="EMBL/GenBank/DDBJ databases">
        <authorList>
            <person name="de Groot N.N."/>
        </authorList>
    </citation>
    <scope>NUCLEOTIDE SEQUENCE [LARGE SCALE GENOMIC DNA]</scope>
    <source>
        <strain evidence="2 3">DSM 25186</strain>
    </source>
</reference>